<evidence type="ECO:0000256" key="5">
    <source>
        <dbReference type="ARBA" id="ARBA00022833"/>
    </source>
</evidence>
<accession>A0A3P8AD59</accession>
<dbReference type="GO" id="GO:0003700">
    <property type="term" value="F:DNA-binding transcription factor activity"/>
    <property type="evidence" value="ECO:0007669"/>
    <property type="project" value="InterPro"/>
</dbReference>
<dbReference type="GO" id="GO:0008270">
    <property type="term" value="F:zinc ion binding"/>
    <property type="evidence" value="ECO:0007669"/>
    <property type="project" value="UniProtKB-KW"/>
</dbReference>
<keyword evidence="7" id="KW-0238">DNA-binding</keyword>
<dbReference type="EMBL" id="UZAH01027143">
    <property type="protein sequence ID" value="VDO88963.1"/>
    <property type="molecule type" value="Genomic_DNA"/>
</dbReference>
<evidence type="ECO:0000256" key="3">
    <source>
        <dbReference type="ARBA" id="ARBA00022723"/>
    </source>
</evidence>
<dbReference type="PRINTS" id="PR00047">
    <property type="entry name" value="STROIDFINGER"/>
</dbReference>
<proteinExistence type="inferred from homology"/>
<keyword evidence="6" id="KW-0805">Transcription regulation</keyword>
<dbReference type="SUPFAM" id="SSF57716">
    <property type="entry name" value="Glucocorticoid receptor-like (DNA-binding domain)"/>
    <property type="match status" value="1"/>
</dbReference>
<dbReference type="Gene3D" id="3.30.50.10">
    <property type="entry name" value="Erythroid Transcription Factor GATA-1, subunit A"/>
    <property type="match status" value="1"/>
</dbReference>
<evidence type="ECO:0000256" key="1">
    <source>
        <dbReference type="ARBA" id="ARBA00004123"/>
    </source>
</evidence>
<dbReference type="OrthoDB" id="6355676at2759"/>
<evidence type="ECO:0000256" key="9">
    <source>
        <dbReference type="ARBA" id="ARBA00023170"/>
    </source>
</evidence>
<dbReference type="InterPro" id="IPR001628">
    <property type="entry name" value="Znf_hrmn_rcpt"/>
</dbReference>
<dbReference type="CDD" id="cd06960">
    <property type="entry name" value="NR_DBD_HNF4A"/>
    <property type="match status" value="1"/>
</dbReference>
<gene>
    <name evidence="12" type="ORF">HPBE_LOCUS11546</name>
</gene>
<reference evidence="14" key="2">
    <citation type="submission" date="2019-09" db="UniProtKB">
        <authorList>
            <consortium name="WormBaseParasite"/>
        </authorList>
    </citation>
    <scope>IDENTIFICATION</scope>
</reference>
<evidence type="ECO:0000313" key="13">
    <source>
        <dbReference type="Proteomes" id="UP000050761"/>
    </source>
</evidence>
<evidence type="ECO:0000259" key="11">
    <source>
        <dbReference type="PROSITE" id="PS51030"/>
    </source>
</evidence>
<keyword evidence="3" id="KW-0479">Metal-binding</keyword>
<dbReference type="SMART" id="SM00399">
    <property type="entry name" value="ZnF_C4"/>
    <property type="match status" value="1"/>
</dbReference>
<name>A0A183FTV4_HELPZ</name>
<dbReference type="InterPro" id="IPR049636">
    <property type="entry name" value="HNF4-like_DBD"/>
</dbReference>
<dbReference type="GO" id="GO:0000978">
    <property type="term" value="F:RNA polymerase II cis-regulatory region sequence-specific DNA binding"/>
    <property type="evidence" value="ECO:0007669"/>
    <property type="project" value="InterPro"/>
</dbReference>
<keyword evidence="4" id="KW-0863">Zinc-finger</keyword>
<dbReference type="InterPro" id="IPR050274">
    <property type="entry name" value="Nuclear_hormone_rcpt_NR2"/>
</dbReference>
<dbReference type="Proteomes" id="UP000050761">
    <property type="component" value="Unassembled WGS sequence"/>
</dbReference>
<keyword evidence="13" id="KW-1185">Reference proteome</keyword>
<evidence type="ECO:0000256" key="8">
    <source>
        <dbReference type="ARBA" id="ARBA00023163"/>
    </source>
</evidence>
<dbReference type="InterPro" id="IPR013088">
    <property type="entry name" value="Znf_NHR/GATA"/>
</dbReference>
<accession>A0A183FTV4</accession>
<reference evidence="12 13" key="1">
    <citation type="submission" date="2018-11" db="EMBL/GenBank/DDBJ databases">
        <authorList>
            <consortium name="Pathogen Informatics"/>
        </authorList>
    </citation>
    <scope>NUCLEOTIDE SEQUENCE [LARGE SCALE GENOMIC DNA]</scope>
</reference>
<evidence type="ECO:0000256" key="4">
    <source>
        <dbReference type="ARBA" id="ARBA00022771"/>
    </source>
</evidence>
<evidence type="ECO:0000313" key="12">
    <source>
        <dbReference type="EMBL" id="VDO88963.1"/>
    </source>
</evidence>
<organism evidence="13 14">
    <name type="scientific">Heligmosomoides polygyrus</name>
    <name type="common">Parasitic roundworm</name>
    <dbReference type="NCBI Taxonomy" id="6339"/>
    <lineage>
        <taxon>Eukaryota</taxon>
        <taxon>Metazoa</taxon>
        <taxon>Ecdysozoa</taxon>
        <taxon>Nematoda</taxon>
        <taxon>Chromadorea</taxon>
        <taxon>Rhabditida</taxon>
        <taxon>Rhabditina</taxon>
        <taxon>Rhabditomorpha</taxon>
        <taxon>Strongyloidea</taxon>
        <taxon>Heligmosomidae</taxon>
        <taxon>Heligmosomoides</taxon>
    </lineage>
</organism>
<dbReference type="FunFam" id="3.30.50.10:FF:000030">
    <property type="entry name" value="Nuclear Hormone Receptor family"/>
    <property type="match status" value="1"/>
</dbReference>
<evidence type="ECO:0000256" key="2">
    <source>
        <dbReference type="ARBA" id="ARBA00005993"/>
    </source>
</evidence>
<comment type="subcellular location">
    <subcellularLocation>
        <location evidence="1">Nucleus</location>
    </subcellularLocation>
</comment>
<sequence>MTEKLPPGTLCVVCEDVATGNHYSVPSCNGCKTFFRRAVVNNRMFTCMGNGDCPVNKGVRCACRHCRLKKCLLVGMDKKSIQNDRDRIGYTKRTRKCDKQTADPVIDNSEYVIVNAFFFTLKRDFRDRFRLRMHSMSEWALPSMKSFCPKIMRNRIFDYFEGMLFDTCC</sequence>
<evidence type="ECO:0000256" key="10">
    <source>
        <dbReference type="ARBA" id="ARBA00023242"/>
    </source>
</evidence>
<protein>
    <submittedName>
        <fullName evidence="14">Nuclear receptor domain-containing protein</fullName>
    </submittedName>
</protein>
<dbReference type="PANTHER" id="PTHR24083">
    <property type="entry name" value="NUCLEAR HORMONE RECEPTOR"/>
    <property type="match status" value="1"/>
</dbReference>
<comment type="similarity">
    <text evidence="2">Belongs to the nuclear hormone receptor family.</text>
</comment>
<keyword evidence="9" id="KW-0675">Receptor</keyword>
<feature type="domain" description="Nuclear receptor" evidence="11">
    <location>
        <begin position="8"/>
        <end position="83"/>
    </location>
</feature>
<dbReference type="PROSITE" id="PS51030">
    <property type="entry name" value="NUCLEAR_REC_DBD_2"/>
    <property type="match status" value="1"/>
</dbReference>
<dbReference type="Pfam" id="PF00105">
    <property type="entry name" value="zf-C4"/>
    <property type="match status" value="1"/>
</dbReference>
<evidence type="ECO:0000313" key="14">
    <source>
        <dbReference type="WBParaSite" id="HPBE_0001154501-mRNA-1"/>
    </source>
</evidence>
<keyword evidence="10" id="KW-0539">Nucleus</keyword>
<dbReference type="WBParaSite" id="HPBE_0001154501-mRNA-1">
    <property type="protein sequence ID" value="HPBE_0001154501-mRNA-1"/>
    <property type="gene ID" value="HPBE_0001154501"/>
</dbReference>
<evidence type="ECO:0000256" key="7">
    <source>
        <dbReference type="ARBA" id="ARBA00023125"/>
    </source>
</evidence>
<dbReference type="AlphaFoldDB" id="A0A183FTV4"/>
<dbReference type="GO" id="GO:0005634">
    <property type="term" value="C:nucleus"/>
    <property type="evidence" value="ECO:0007669"/>
    <property type="project" value="UniProtKB-SubCell"/>
</dbReference>
<keyword evidence="8" id="KW-0804">Transcription</keyword>
<keyword evidence="5" id="KW-0862">Zinc</keyword>
<dbReference type="PROSITE" id="PS00031">
    <property type="entry name" value="NUCLEAR_REC_DBD_1"/>
    <property type="match status" value="1"/>
</dbReference>
<evidence type="ECO:0000256" key="6">
    <source>
        <dbReference type="ARBA" id="ARBA00023015"/>
    </source>
</evidence>